<dbReference type="GO" id="GO:0005886">
    <property type="term" value="C:plasma membrane"/>
    <property type="evidence" value="ECO:0007669"/>
    <property type="project" value="TreeGrafter"/>
</dbReference>
<dbReference type="InterPro" id="IPR045034">
    <property type="entry name" value="O-acyltransferase_WSD1-like"/>
</dbReference>
<dbReference type="PANTHER" id="PTHR31650">
    <property type="entry name" value="O-ACYLTRANSFERASE (WSD1-LIKE) FAMILY PROTEIN"/>
    <property type="match status" value="1"/>
</dbReference>
<evidence type="ECO:0000313" key="2">
    <source>
        <dbReference type="EMBL" id="KAJ4787748.1"/>
    </source>
</evidence>
<dbReference type="EMBL" id="JAMFTS010000002">
    <property type="protein sequence ID" value="KAJ4787748.1"/>
    <property type="molecule type" value="Genomic_DNA"/>
</dbReference>
<gene>
    <name evidence="2" type="ORF">LUZ62_038994</name>
</gene>
<dbReference type="Proteomes" id="UP001140206">
    <property type="component" value="Chromosome 2"/>
</dbReference>
<evidence type="ECO:0000313" key="3">
    <source>
        <dbReference type="Proteomes" id="UP001140206"/>
    </source>
</evidence>
<feature type="domain" description="O-acyltransferase WSD1 C-terminal" evidence="1">
    <location>
        <begin position="205"/>
        <end position="350"/>
    </location>
</feature>
<dbReference type="Pfam" id="PF06974">
    <property type="entry name" value="WS_DGAT_C"/>
    <property type="match status" value="1"/>
</dbReference>
<name>A0AAV8FA84_9POAL</name>
<accession>A0AAV8FA84</accession>
<organism evidence="2 3">
    <name type="scientific">Rhynchospora pubera</name>
    <dbReference type="NCBI Taxonomy" id="906938"/>
    <lineage>
        <taxon>Eukaryota</taxon>
        <taxon>Viridiplantae</taxon>
        <taxon>Streptophyta</taxon>
        <taxon>Embryophyta</taxon>
        <taxon>Tracheophyta</taxon>
        <taxon>Spermatophyta</taxon>
        <taxon>Magnoliopsida</taxon>
        <taxon>Liliopsida</taxon>
        <taxon>Poales</taxon>
        <taxon>Cyperaceae</taxon>
        <taxon>Cyperoideae</taxon>
        <taxon>Rhynchosporeae</taxon>
        <taxon>Rhynchospora</taxon>
    </lineage>
</organism>
<comment type="caution">
    <text evidence="2">The sequence shown here is derived from an EMBL/GenBank/DDBJ whole genome shotgun (WGS) entry which is preliminary data.</text>
</comment>
<evidence type="ECO:0000259" key="1">
    <source>
        <dbReference type="Pfam" id="PF06974"/>
    </source>
</evidence>
<keyword evidence="3" id="KW-1185">Reference proteome</keyword>
<proteinExistence type="predicted"/>
<dbReference type="GO" id="GO:0008374">
    <property type="term" value="F:O-acyltransferase activity"/>
    <property type="evidence" value="ECO:0007669"/>
    <property type="project" value="InterPro"/>
</dbReference>
<dbReference type="AlphaFoldDB" id="A0AAV8FA84"/>
<dbReference type="GO" id="GO:0019432">
    <property type="term" value="P:triglyceride biosynthetic process"/>
    <property type="evidence" value="ECO:0007669"/>
    <property type="project" value="TreeGrafter"/>
</dbReference>
<dbReference type="InterPro" id="IPR009721">
    <property type="entry name" value="O-acyltransferase_WSD1_C"/>
</dbReference>
<sequence>MTNFVREEEPPASPIGQRFSDDANILGVFEFKTPMDDSSLVDVLAKIFLNVNLRSADDPSRPLTFPTSRKQEVREGPSCSGVMRNLSSGLYSITDFCWTVWKSTFGADAVSPIRPGYPEVQNRPIDISLLEFPMNDIKKMKEKIKGTVNDVISGVIFYGVNLYMHACGHNSKGANVTAIVAVNTRILRAYQTVEEMTKPNSKAPWGNNIALLSVAVPMCKDSENVDPLYFIGKTSKTIKAKKNSHGLFLTGLLLKTMGKVKGPEAIFKYMHKTMKNTSLGISNLVGPTEQMMIANHPIDKFYFVATGGPHSVFFGVVSYMGRLNVIMRTERGFINPTLMVNCIEKSFQRILEAAT</sequence>
<reference evidence="2" key="1">
    <citation type="submission" date="2022-08" db="EMBL/GenBank/DDBJ databases">
        <authorList>
            <person name="Marques A."/>
        </authorList>
    </citation>
    <scope>NUCLEOTIDE SEQUENCE</scope>
    <source>
        <strain evidence="2">RhyPub2mFocal</strain>
        <tissue evidence="2">Leaves</tissue>
    </source>
</reference>
<protein>
    <submittedName>
        <fullName evidence="2">O-acyltransferase WSD1</fullName>
    </submittedName>
</protein>
<dbReference type="PANTHER" id="PTHR31650:SF34">
    <property type="entry name" value="O-ACYLTRANSFERASE WSD1-LIKE ISOFORM X1"/>
    <property type="match status" value="1"/>
</dbReference>